<dbReference type="Pfam" id="PF14125">
    <property type="entry name" value="DUF4292"/>
    <property type="match status" value="1"/>
</dbReference>
<dbReference type="OrthoDB" id="849114at2"/>
<sequence>MNIVTGKSLLFCVSIFCGGLNMVACKSARQHSTPTTAPVQAVNAPSSNPDAARTSVLNVQKLPFHYLSTKLKIRYEDEASSFSATASIRAAQDSLLWVSVQKLGIEFLRCRFTPDSALIADHYNHTFYTWGYAALSKELGVTVSYDLLQALVVGNLPQPHTQSDSIANDSTVFQPVNDDVFWKNIIANTRPKHLLLSDTARKSELSVALSSWQTTPQNVNFALQKNIHLQYQTQSLDTDHTYLQLEHTRLEWPSQCPEFPFKAYPNYKQVKSF</sequence>
<dbReference type="Proteomes" id="UP000199514">
    <property type="component" value="Unassembled WGS sequence"/>
</dbReference>
<dbReference type="EMBL" id="FOLE01000001">
    <property type="protein sequence ID" value="SFB83844.1"/>
    <property type="molecule type" value="Genomic_DNA"/>
</dbReference>
<organism evidence="1 2">
    <name type="scientific">Flexibacter flexilis DSM 6793</name>
    <dbReference type="NCBI Taxonomy" id="927664"/>
    <lineage>
        <taxon>Bacteria</taxon>
        <taxon>Pseudomonadati</taxon>
        <taxon>Bacteroidota</taxon>
        <taxon>Cytophagia</taxon>
        <taxon>Cytophagales</taxon>
        <taxon>Flexibacteraceae</taxon>
        <taxon>Flexibacter</taxon>
    </lineage>
</organism>
<proteinExistence type="predicted"/>
<evidence type="ECO:0000313" key="1">
    <source>
        <dbReference type="EMBL" id="SFB83844.1"/>
    </source>
</evidence>
<evidence type="ECO:0008006" key="3">
    <source>
        <dbReference type="Google" id="ProtNLM"/>
    </source>
</evidence>
<reference evidence="1 2" key="1">
    <citation type="submission" date="2016-10" db="EMBL/GenBank/DDBJ databases">
        <authorList>
            <person name="de Groot N.N."/>
        </authorList>
    </citation>
    <scope>NUCLEOTIDE SEQUENCE [LARGE SCALE GENOMIC DNA]</scope>
    <source>
        <strain evidence="1 2">DSM 6793</strain>
    </source>
</reference>
<dbReference type="InterPro" id="IPR025634">
    <property type="entry name" value="DUF4292"/>
</dbReference>
<name>A0A1I1E9Q7_9BACT</name>
<dbReference type="AlphaFoldDB" id="A0A1I1E9Q7"/>
<keyword evidence="2" id="KW-1185">Reference proteome</keyword>
<protein>
    <recommendedName>
        <fullName evidence="3">DUF4292 domain-containing protein</fullName>
    </recommendedName>
</protein>
<gene>
    <name evidence="1" type="ORF">SAMN05421780_101704</name>
</gene>
<dbReference type="STRING" id="927664.SAMN05421780_101704"/>
<evidence type="ECO:0000313" key="2">
    <source>
        <dbReference type="Proteomes" id="UP000199514"/>
    </source>
</evidence>
<accession>A0A1I1E9Q7</accession>